<reference evidence="1 2" key="1">
    <citation type="journal article" date="2015" name="Genome Announc.">
        <title>Complete Genome Sequence of Bartonella ancashensis Strain 20.00, Isolated from the Blood of a Patient with Verruga Peruana.</title>
        <authorList>
            <person name="Hang J."/>
            <person name="Mullins K.E."/>
            <person name="Clifford R.J."/>
            <person name="Onmus-Leone F."/>
            <person name="Yang Y."/>
            <person name="Jiang J."/>
            <person name="Leguia M."/>
            <person name="Kasper M.R."/>
            <person name="Maguina C."/>
            <person name="Lesho E.P."/>
            <person name="Jarman R.G."/>
            <person name="Richards A.L."/>
            <person name="Blazes D."/>
        </authorList>
    </citation>
    <scope>NUCLEOTIDE SEQUENCE [LARGE SCALE GENOMIC DNA]</scope>
    <source>
        <strain evidence="1 2">20.00</strain>
    </source>
</reference>
<dbReference type="AlphaFoldDB" id="A0A0M4LIG3"/>
<organism evidence="1 2">
    <name type="scientific">Bartonella ancashensis</name>
    <dbReference type="NCBI Taxonomy" id="1318743"/>
    <lineage>
        <taxon>Bacteria</taxon>
        <taxon>Pseudomonadati</taxon>
        <taxon>Pseudomonadota</taxon>
        <taxon>Alphaproteobacteria</taxon>
        <taxon>Hyphomicrobiales</taxon>
        <taxon>Bartonellaceae</taxon>
        <taxon>Bartonella</taxon>
    </lineage>
</organism>
<keyword evidence="2" id="KW-1185">Reference proteome</keyword>
<sequence>MRLISTFSDEQKKDFIFYFQDVSDLKEEELFLYLADLFF</sequence>
<protein>
    <submittedName>
        <fullName evidence="1">Uncharacterized protein</fullName>
    </submittedName>
</protein>
<name>A0A0M4LIG3_9HYPH</name>
<dbReference type="KEGG" id="banc:PU02_0692"/>
<gene>
    <name evidence="1" type="ORF">PU02_0692</name>
</gene>
<dbReference type="PATRIC" id="fig|1318743.3.peg.704"/>
<evidence type="ECO:0000313" key="2">
    <source>
        <dbReference type="Proteomes" id="UP000057213"/>
    </source>
</evidence>
<dbReference type="EMBL" id="CP010401">
    <property type="protein sequence ID" value="ALE03506.1"/>
    <property type="molecule type" value="Genomic_DNA"/>
</dbReference>
<evidence type="ECO:0000313" key="1">
    <source>
        <dbReference type="EMBL" id="ALE03506.1"/>
    </source>
</evidence>
<accession>A0A0M4LIG3</accession>
<dbReference type="Proteomes" id="UP000057213">
    <property type="component" value="Chromosome"/>
</dbReference>
<proteinExistence type="predicted"/>